<evidence type="ECO:0000313" key="3">
    <source>
        <dbReference type="Proteomes" id="UP000005273"/>
    </source>
</evidence>
<dbReference type="EMBL" id="ACJX03000001">
    <property type="protein sequence ID" value="KRT35568.1"/>
    <property type="molecule type" value="Genomic_DNA"/>
</dbReference>
<protein>
    <recommendedName>
        <fullName evidence="1">Fluoroacetyl-CoA-specific thioesterase-like domain-containing protein</fullName>
    </recommendedName>
</protein>
<evidence type="ECO:0000259" key="1">
    <source>
        <dbReference type="Pfam" id="PF22636"/>
    </source>
</evidence>
<dbReference type="Proteomes" id="UP000005273">
    <property type="component" value="Unassembled WGS sequence"/>
</dbReference>
<dbReference type="InterPro" id="IPR029069">
    <property type="entry name" value="HotDog_dom_sf"/>
</dbReference>
<reference evidence="3" key="1">
    <citation type="submission" date="2012-09" db="EMBL/GenBank/DDBJ databases">
        <authorList>
            <person name="Weinstock G."/>
            <person name="Sodergren E."/>
            <person name="Clifton S."/>
            <person name="Fulton L."/>
            <person name="Fulton B."/>
            <person name="Courtney L."/>
            <person name="Fronick C."/>
            <person name="Harrison M."/>
            <person name="Strong C."/>
            <person name="Farmer C."/>
            <person name="Delehaunty K."/>
            <person name="Markovic C."/>
            <person name="Hall O."/>
            <person name="Minx P."/>
            <person name="Tomlinson C."/>
            <person name="Mitreva M."/>
            <person name="Nelson J."/>
            <person name="Hou S."/>
            <person name="Wollam A."/>
            <person name="Pepin K.H."/>
            <person name="Johnson M."/>
            <person name="Bhonagiri V."/>
            <person name="Nash W.E."/>
            <person name="Suruliraj S."/>
            <person name="Warren W."/>
            <person name="Chinwalla A."/>
            <person name="Mardis E.R."/>
            <person name="Wilson R.K."/>
        </authorList>
    </citation>
    <scope>NUCLEOTIDE SEQUENCE [LARGE SCALE GENOMIC DNA]</scope>
    <source>
        <strain evidence="3">OS1</strain>
    </source>
</reference>
<keyword evidence="3" id="KW-1185">Reference proteome</keyword>
<sequence length="135" mass="15027">MLDISQLVSLGSERAIKKTVSVDDTVGNSSLYLEQFLSTSACINMVVRMATEMVDQALPQGFISVGYHTEITHEEPTMMGAEVSYKVVLKEIDGNRLTFDFEISDKNGIVSYGKHVRAVVNYTKLLEKAKERMST</sequence>
<accession>A0A0T5XB29</accession>
<dbReference type="InterPro" id="IPR054485">
    <property type="entry name" value="FlK-like_dom"/>
</dbReference>
<dbReference type="PANTHER" id="PTHR36934:SF1">
    <property type="entry name" value="THIOESTERASE DOMAIN-CONTAINING PROTEIN"/>
    <property type="match status" value="1"/>
</dbReference>
<dbReference type="Gene3D" id="3.10.129.10">
    <property type="entry name" value="Hotdog Thioesterase"/>
    <property type="match status" value="1"/>
</dbReference>
<dbReference type="Pfam" id="PF22636">
    <property type="entry name" value="FlK"/>
    <property type="match status" value="1"/>
</dbReference>
<name>A0A0T5XB29_9BACT</name>
<feature type="domain" description="Fluoroacetyl-CoA-specific thioesterase-like" evidence="1">
    <location>
        <begin position="20"/>
        <end position="121"/>
    </location>
</feature>
<dbReference type="AlphaFoldDB" id="A0A0T5XB29"/>
<dbReference type="PANTHER" id="PTHR36934">
    <property type="entry name" value="BLR0278 PROTEIN"/>
    <property type="match status" value="1"/>
</dbReference>
<dbReference type="RefSeq" id="WP_009201727.1">
    <property type="nucleotide sequence ID" value="NZ_ACJX03000001.1"/>
</dbReference>
<dbReference type="InterPro" id="IPR025540">
    <property type="entry name" value="FlK"/>
</dbReference>
<proteinExistence type="predicted"/>
<dbReference type="eggNOG" id="COG5496">
    <property type="taxonomic scope" value="Bacteria"/>
</dbReference>
<gene>
    <name evidence="2" type="ORF">HMPREF1705_02802</name>
</gene>
<organism evidence="2 3">
    <name type="scientific">Acetomicrobium hydrogeniformans ATCC BAA-1850</name>
    <dbReference type="NCBI Taxonomy" id="592015"/>
    <lineage>
        <taxon>Bacteria</taxon>
        <taxon>Thermotogati</taxon>
        <taxon>Synergistota</taxon>
        <taxon>Synergistia</taxon>
        <taxon>Synergistales</taxon>
        <taxon>Acetomicrobiaceae</taxon>
        <taxon>Acetomicrobium</taxon>
    </lineage>
</organism>
<dbReference type="SUPFAM" id="SSF54637">
    <property type="entry name" value="Thioesterase/thiol ester dehydrase-isomerase"/>
    <property type="match status" value="1"/>
</dbReference>
<comment type="caution">
    <text evidence="2">The sequence shown here is derived from an EMBL/GenBank/DDBJ whole genome shotgun (WGS) entry which is preliminary data.</text>
</comment>
<dbReference type="OrthoDB" id="6902891at2"/>
<dbReference type="STRING" id="592015.HMPREF1705_02802"/>
<evidence type="ECO:0000313" key="2">
    <source>
        <dbReference type="EMBL" id="KRT35568.1"/>
    </source>
</evidence>